<dbReference type="AlphaFoldDB" id="A0A4Y3NHY2"/>
<accession>A0A4Y3NHY2</accession>
<comment type="caution">
    <text evidence="2">The sequence shown here is derived from an EMBL/GenBank/DDBJ whole genome shotgun (WGS) entry which is preliminary data.</text>
</comment>
<feature type="region of interest" description="Disordered" evidence="1">
    <location>
        <begin position="1"/>
        <end position="24"/>
    </location>
</feature>
<evidence type="ECO:0000313" key="3">
    <source>
        <dbReference type="Proteomes" id="UP000317715"/>
    </source>
</evidence>
<gene>
    <name evidence="2" type="ORF">AAU01_14230</name>
</gene>
<name>A0A4Y3NHY2_PAEAU</name>
<keyword evidence="3" id="KW-1185">Reference proteome</keyword>
<organism evidence="2 3">
    <name type="scientific">Paenarthrobacter aurescens</name>
    <name type="common">Arthrobacter aurescens</name>
    <dbReference type="NCBI Taxonomy" id="43663"/>
    <lineage>
        <taxon>Bacteria</taxon>
        <taxon>Bacillati</taxon>
        <taxon>Actinomycetota</taxon>
        <taxon>Actinomycetes</taxon>
        <taxon>Micrococcales</taxon>
        <taxon>Micrococcaceae</taxon>
        <taxon>Paenarthrobacter</taxon>
    </lineage>
</organism>
<sequence>MGKLRTRGMLRGSAPTTDFSAVQRKEGCPEYRRHQAGPMVQEWVREQKWRRSSAEAGAALTVNFRPLVKVIIFPNLLFWSQGPAVAFTWLTEPRNARLVPGGSLWERDISYLMKKEFDQLN</sequence>
<reference evidence="2 3" key="1">
    <citation type="submission" date="2019-06" db="EMBL/GenBank/DDBJ databases">
        <title>Whole genome shotgun sequence of Paenarthrobacter aurescens NBRC 12136.</title>
        <authorList>
            <person name="Hosoyama A."/>
            <person name="Uohara A."/>
            <person name="Ohji S."/>
            <person name="Ichikawa N."/>
        </authorList>
    </citation>
    <scope>NUCLEOTIDE SEQUENCE [LARGE SCALE GENOMIC DNA]</scope>
    <source>
        <strain evidence="2 3">NBRC 12136</strain>
    </source>
</reference>
<dbReference type="EMBL" id="BJMD01000007">
    <property type="protein sequence ID" value="GEB18668.1"/>
    <property type="molecule type" value="Genomic_DNA"/>
</dbReference>
<evidence type="ECO:0000256" key="1">
    <source>
        <dbReference type="SAM" id="MobiDB-lite"/>
    </source>
</evidence>
<protein>
    <submittedName>
        <fullName evidence="2">Uncharacterized protein</fullName>
    </submittedName>
</protein>
<dbReference type="Proteomes" id="UP000317715">
    <property type="component" value="Unassembled WGS sequence"/>
</dbReference>
<evidence type="ECO:0000313" key="2">
    <source>
        <dbReference type="EMBL" id="GEB18668.1"/>
    </source>
</evidence>
<proteinExistence type="predicted"/>